<proteinExistence type="predicted"/>
<dbReference type="EMBL" id="VOEI01000007">
    <property type="protein sequence ID" value="TWR24197.1"/>
    <property type="molecule type" value="Genomic_DNA"/>
</dbReference>
<accession>A0A563TXU7</accession>
<keyword evidence="2" id="KW-1185">Reference proteome</keyword>
<dbReference type="Proteomes" id="UP000318010">
    <property type="component" value="Unassembled WGS sequence"/>
</dbReference>
<evidence type="ECO:0000313" key="1">
    <source>
        <dbReference type="EMBL" id="TWR24197.1"/>
    </source>
</evidence>
<name>A0A563TXU7_9SPHI</name>
<dbReference type="RefSeq" id="WP_146273075.1">
    <property type="nucleotide sequence ID" value="NZ_VOEI01000007.1"/>
</dbReference>
<dbReference type="OrthoDB" id="798655at2"/>
<evidence type="ECO:0000313" key="2">
    <source>
        <dbReference type="Proteomes" id="UP000318010"/>
    </source>
</evidence>
<dbReference type="AlphaFoldDB" id="A0A563TXU7"/>
<evidence type="ECO:0008006" key="3">
    <source>
        <dbReference type="Google" id="ProtNLM"/>
    </source>
</evidence>
<gene>
    <name evidence="1" type="ORF">FPZ42_17065</name>
</gene>
<sequence>MTAKKNSTQLRELNSDEIATINGGATHGASMSLSSSADSLLSIEFNWQQGNNSRSYKLSAGNNIEADLNLLFN</sequence>
<comment type="caution">
    <text evidence="1">The sequence shown here is derived from an EMBL/GenBank/DDBJ whole genome shotgun (WGS) entry which is preliminary data.</text>
</comment>
<reference evidence="1 2" key="1">
    <citation type="submission" date="2019-07" db="EMBL/GenBank/DDBJ databases">
        <authorList>
            <person name="Kim J."/>
        </authorList>
    </citation>
    <scope>NUCLEOTIDE SEQUENCE [LARGE SCALE GENOMIC DNA]</scope>
    <source>
        <strain evidence="1 2">MJ1a</strain>
    </source>
</reference>
<organism evidence="1 2">
    <name type="scientific">Mucilaginibacter achroorhodeus</name>
    <dbReference type="NCBI Taxonomy" id="2599294"/>
    <lineage>
        <taxon>Bacteria</taxon>
        <taxon>Pseudomonadati</taxon>
        <taxon>Bacteroidota</taxon>
        <taxon>Sphingobacteriia</taxon>
        <taxon>Sphingobacteriales</taxon>
        <taxon>Sphingobacteriaceae</taxon>
        <taxon>Mucilaginibacter</taxon>
    </lineage>
</organism>
<protein>
    <recommendedName>
        <fullName evidence="3">Bacteriocin</fullName>
    </recommendedName>
</protein>